<reference evidence="3 4" key="1">
    <citation type="submission" date="2020-06" db="EMBL/GenBank/DDBJ databases">
        <authorList>
            <person name="Li R."/>
            <person name="Bekaert M."/>
        </authorList>
    </citation>
    <scope>NUCLEOTIDE SEQUENCE [LARGE SCALE GENOMIC DNA]</scope>
    <source>
        <strain evidence="4">wild</strain>
    </source>
</reference>
<evidence type="ECO:0000259" key="2">
    <source>
        <dbReference type="PROSITE" id="PS51212"/>
    </source>
</evidence>
<dbReference type="PANTHER" id="PTHR45964">
    <property type="entry name" value="WSCD FAMILY MEMBER CG9164"/>
    <property type="match status" value="1"/>
</dbReference>
<evidence type="ECO:0000313" key="4">
    <source>
        <dbReference type="Proteomes" id="UP000507470"/>
    </source>
</evidence>
<dbReference type="AlphaFoldDB" id="A0A6J8C9S2"/>
<dbReference type="PANTHER" id="PTHR45964:SF5">
    <property type="entry name" value="WSCD FAMILY MEMBER CG9164"/>
    <property type="match status" value="1"/>
</dbReference>
<gene>
    <name evidence="3" type="ORF">MCOR_26556</name>
</gene>
<dbReference type="InterPro" id="IPR002889">
    <property type="entry name" value="WSC_carb-bd"/>
</dbReference>
<dbReference type="Proteomes" id="UP000507470">
    <property type="component" value="Unassembled WGS sequence"/>
</dbReference>
<feature type="domain" description="WSC" evidence="2">
    <location>
        <begin position="1"/>
        <end position="74"/>
    </location>
</feature>
<dbReference type="PROSITE" id="PS51212">
    <property type="entry name" value="WSC"/>
    <property type="match status" value="1"/>
</dbReference>
<sequence>MENNRCLLYCKDQGYKYAGTEYGDQCYCGDDPYQYGPEDVSNDYVKDYDCNIQCLGDTEQICGGIFRLSVYATGLLSLEQGNTRYVLVSDNTMLSAPATQVLTSKYGIEECAVYCSTFVHCKVFVISMETGHCSLYNSFEVMCEGVQYEQEFKVYFMK</sequence>
<dbReference type="OrthoDB" id="5985073at2759"/>
<keyword evidence="4" id="KW-1185">Reference proteome</keyword>
<dbReference type="InterPro" id="IPR051589">
    <property type="entry name" value="Sialate-O-sulfotransferase"/>
</dbReference>
<evidence type="ECO:0000313" key="3">
    <source>
        <dbReference type="EMBL" id="CAC5391547.1"/>
    </source>
</evidence>
<keyword evidence="1" id="KW-0677">Repeat</keyword>
<proteinExistence type="predicted"/>
<dbReference type="Pfam" id="PF01822">
    <property type="entry name" value="WSC"/>
    <property type="match status" value="1"/>
</dbReference>
<dbReference type="EMBL" id="CACVKT020004780">
    <property type="protein sequence ID" value="CAC5391547.1"/>
    <property type="molecule type" value="Genomic_DNA"/>
</dbReference>
<accession>A0A6J8C9S2</accession>
<evidence type="ECO:0000256" key="1">
    <source>
        <dbReference type="ARBA" id="ARBA00022737"/>
    </source>
</evidence>
<name>A0A6J8C9S2_MYTCO</name>
<protein>
    <recommendedName>
        <fullName evidence="2">WSC domain-containing protein</fullName>
    </recommendedName>
</protein>
<organism evidence="3 4">
    <name type="scientific">Mytilus coruscus</name>
    <name type="common">Sea mussel</name>
    <dbReference type="NCBI Taxonomy" id="42192"/>
    <lineage>
        <taxon>Eukaryota</taxon>
        <taxon>Metazoa</taxon>
        <taxon>Spiralia</taxon>
        <taxon>Lophotrochozoa</taxon>
        <taxon>Mollusca</taxon>
        <taxon>Bivalvia</taxon>
        <taxon>Autobranchia</taxon>
        <taxon>Pteriomorphia</taxon>
        <taxon>Mytilida</taxon>
        <taxon>Mytiloidea</taxon>
        <taxon>Mytilidae</taxon>
        <taxon>Mytilinae</taxon>
        <taxon>Mytilus</taxon>
    </lineage>
</organism>